<protein>
    <submittedName>
        <fullName evidence="2">Uncharacterized protein</fullName>
    </submittedName>
</protein>
<feature type="transmembrane region" description="Helical" evidence="1">
    <location>
        <begin position="30"/>
        <end position="46"/>
    </location>
</feature>
<dbReference type="EMBL" id="AP024849">
    <property type="protein sequence ID" value="BCZ46893.1"/>
    <property type="molecule type" value="Genomic_DNA"/>
</dbReference>
<evidence type="ECO:0000256" key="1">
    <source>
        <dbReference type="SAM" id="Phobius"/>
    </source>
</evidence>
<keyword evidence="1" id="KW-0472">Membrane</keyword>
<evidence type="ECO:0000313" key="2">
    <source>
        <dbReference type="EMBL" id="BCZ46893.1"/>
    </source>
</evidence>
<evidence type="ECO:0000313" key="3">
    <source>
        <dbReference type="Proteomes" id="UP000824633"/>
    </source>
</evidence>
<keyword evidence="1" id="KW-1133">Transmembrane helix</keyword>
<dbReference type="RefSeq" id="WP_224033291.1">
    <property type="nucleotide sequence ID" value="NZ_AP024849.1"/>
</dbReference>
<keyword evidence="1" id="KW-0812">Transmembrane</keyword>
<name>A0ABM7T4J6_9CLOT</name>
<dbReference type="Proteomes" id="UP000824633">
    <property type="component" value="Chromosome"/>
</dbReference>
<reference evidence="3" key="1">
    <citation type="submission" date="2021-07" db="EMBL/GenBank/DDBJ databases">
        <title>Complete genome sequencing of a Clostridium isolate.</title>
        <authorList>
            <person name="Ueki A."/>
            <person name="Tonouchi A."/>
        </authorList>
    </citation>
    <scope>NUCLEOTIDE SEQUENCE [LARGE SCALE GENOMIC DNA]</scope>
    <source>
        <strain evidence="3">C5S11</strain>
    </source>
</reference>
<sequence length="138" mass="16033">MKKYMKNKDFIPEKFYDKIEVNKNKTENRIFTLFLIINLLLIPFTTKSMSEIKEKPIDNKSAIYDSRPNKINSNDIKIWIENMLKDEVEEAYIANNNGEVVVNDIDKIDELSLNSLIKISDVNLNSNGKYKLGVSLNE</sequence>
<gene>
    <name evidence="2" type="ORF">psyc5s11_29600</name>
</gene>
<keyword evidence="3" id="KW-1185">Reference proteome</keyword>
<accession>A0ABM7T4J6</accession>
<organism evidence="2 3">
    <name type="scientific">Clostridium gelidum</name>
    <dbReference type="NCBI Taxonomy" id="704125"/>
    <lineage>
        <taxon>Bacteria</taxon>
        <taxon>Bacillati</taxon>
        <taxon>Bacillota</taxon>
        <taxon>Clostridia</taxon>
        <taxon>Eubacteriales</taxon>
        <taxon>Clostridiaceae</taxon>
        <taxon>Clostridium</taxon>
    </lineage>
</organism>
<proteinExistence type="predicted"/>